<sequence>MAVLLLGEVTNGVLNRDATAKAVQAVMSRISRRLRVTFTAWPSLCRGRVICCTPASAARRSRAFPEIAGRSAA</sequence>
<dbReference type="Proteomes" id="UP000326453">
    <property type="component" value="Chromosome 1"/>
</dbReference>
<gene>
    <name evidence="1" type="ORF">ESD82_15330</name>
</gene>
<proteinExistence type="predicted"/>
<dbReference type="RefSeq" id="WP_147427979.1">
    <property type="nucleotide sequence ID" value="NZ_CP044426.1"/>
</dbReference>
<evidence type="ECO:0000313" key="1">
    <source>
        <dbReference type="EMBL" id="QFG37501.1"/>
    </source>
</evidence>
<name>A0AAE6TU41_PARPN</name>
<dbReference type="GeneID" id="51371959"/>
<protein>
    <submittedName>
        <fullName evidence="1">Uncharacterized protein</fullName>
    </submittedName>
</protein>
<dbReference type="AlphaFoldDB" id="A0AAE6TU41"/>
<dbReference type="EMBL" id="CP044426">
    <property type="protein sequence ID" value="QFG37501.1"/>
    <property type="molecule type" value="Genomic_DNA"/>
</dbReference>
<dbReference type="KEGG" id="ppan:ESD82_15330"/>
<organism evidence="1 2">
    <name type="scientific">Paracoccus pantotrophus</name>
    <name type="common">Thiosphaera pantotropha</name>
    <dbReference type="NCBI Taxonomy" id="82367"/>
    <lineage>
        <taxon>Bacteria</taxon>
        <taxon>Pseudomonadati</taxon>
        <taxon>Pseudomonadota</taxon>
        <taxon>Alphaproteobacteria</taxon>
        <taxon>Rhodobacterales</taxon>
        <taxon>Paracoccaceae</taxon>
        <taxon>Paracoccus</taxon>
    </lineage>
</organism>
<accession>A0AAE6TU41</accession>
<evidence type="ECO:0000313" key="2">
    <source>
        <dbReference type="Proteomes" id="UP000326453"/>
    </source>
</evidence>
<reference evidence="1 2" key="1">
    <citation type="submission" date="2019-01" db="EMBL/GenBank/DDBJ databases">
        <title>Complete Genome Sequence and Annotation of the Paracoccus pantotrophus type strain DSM 2944.</title>
        <authorList>
            <person name="Bockwoldt J.A."/>
            <person name="Zimmermann M."/>
            <person name="Tiso T."/>
            <person name="Blank L.M."/>
        </authorList>
    </citation>
    <scope>NUCLEOTIDE SEQUENCE [LARGE SCALE GENOMIC DNA]</scope>
    <source>
        <strain evidence="1 2">DSM 2944</strain>
    </source>
</reference>